<evidence type="ECO:0000256" key="1">
    <source>
        <dbReference type="ARBA" id="ARBA00010398"/>
    </source>
</evidence>
<dbReference type="GO" id="GO:0102036">
    <property type="term" value="F:methyltetrahydrofolate:corrinoid/iron-sulfur protein methyltransferase activity"/>
    <property type="evidence" value="ECO:0007669"/>
    <property type="project" value="UniProtKB-EC"/>
</dbReference>
<name>A0A0G3EM58_9BACT</name>
<dbReference type="RefSeq" id="WP_052882501.1">
    <property type="nucleotide sequence ID" value="NZ_CP010904.1"/>
</dbReference>
<dbReference type="PANTHER" id="PTHR45833:SF1">
    <property type="entry name" value="METHIONINE SYNTHASE"/>
    <property type="match status" value="1"/>
</dbReference>
<dbReference type="EMBL" id="CP010904">
    <property type="protein sequence ID" value="AKJ65249.1"/>
    <property type="molecule type" value="Genomic_DNA"/>
</dbReference>
<keyword evidence="5" id="KW-0479">Metal-binding</keyword>
<dbReference type="Proteomes" id="UP000035268">
    <property type="component" value="Chromosome"/>
</dbReference>
<dbReference type="PANTHER" id="PTHR45833">
    <property type="entry name" value="METHIONINE SYNTHASE"/>
    <property type="match status" value="1"/>
</dbReference>
<comment type="similarity">
    <text evidence="1">Belongs to the vitamin-B12 dependent methionine synthase family.</text>
</comment>
<evidence type="ECO:0000256" key="4">
    <source>
        <dbReference type="ARBA" id="ARBA00022679"/>
    </source>
</evidence>
<dbReference type="KEGG" id="vbl:L21SP4_02015"/>
<dbReference type="Gene3D" id="3.20.20.20">
    <property type="entry name" value="Dihydropteroate synthase-like"/>
    <property type="match status" value="1"/>
</dbReference>
<dbReference type="EC" id="2.1.1.258" evidence="8"/>
<protein>
    <submittedName>
        <fullName evidence="8">5-methyltetrahydrofolate:corrinoid/iron-sulfur protein co-methyltransferase</fullName>
        <ecNumber evidence="8">2.1.1.258</ecNumber>
    </submittedName>
</protein>
<feature type="domain" description="Pterin-binding" evidence="7">
    <location>
        <begin position="66"/>
        <end position="329"/>
    </location>
</feature>
<keyword evidence="4 8" id="KW-0808">Transferase</keyword>
<reference evidence="8 9" key="2">
    <citation type="journal article" date="2016" name="ISME J.">
        <title>Characterization of the first cultured representative of Verrucomicrobia subdivision 5 indicates the proposal of a novel phylum.</title>
        <authorList>
            <person name="Spring S."/>
            <person name="Bunk B."/>
            <person name="Sproer C."/>
            <person name="Schumann P."/>
            <person name="Rohde M."/>
            <person name="Tindall B.J."/>
            <person name="Klenk H.P."/>
        </authorList>
    </citation>
    <scope>NUCLEOTIDE SEQUENCE [LARGE SCALE GENOMIC DNA]</scope>
    <source>
        <strain evidence="8 9">L21-Fru-AB</strain>
    </source>
</reference>
<dbReference type="AlphaFoldDB" id="A0A0G3EM58"/>
<dbReference type="GO" id="GO:0050667">
    <property type="term" value="P:homocysteine metabolic process"/>
    <property type="evidence" value="ECO:0007669"/>
    <property type="project" value="TreeGrafter"/>
</dbReference>
<dbReference type="SUPFAM" id="SSF51717">
    <property type="entry name" value="Dihydropteroate synthetase-like"/>
    <property type="match status" value="1"/>
</dbReference>
<dbReference type="Pfam" id="PF00809">
    <property type="entry name" value="Pterin_bind"/>
    <property type="match status" value="1"/>
</dbReference>
<dbReference type="GO" id="GO:0005829">
    <property type="term" value="C:cytosol"/>
    <property type="evidence" value="ECO:0007669"/>
    <property type="project" value="TreeGrafter"/>
</dbReference>
<evidence type="ECO:0000313" key="9">
    <source>
        <dbReference type="Proteomes" id="UP000035268"/>
    </source>
</evidence>
<dbReference type="InterPro" id="IPR000489">
    <property type="entry name" value="Pterin-binding_dom"/>
</dbReference>
<dbReference type="STRING" id="1307763.L21SP4_02015"/>
<sequence>MAEQKTSGTGGRDALILIGEKLHCTRVYRTDGKFVKKDGEDHYIRYRGGDGERLLPIPAGVTEGDLWQRGRVRQCAVAIAQGMRGAGEAAGLGVDYLRRLAQSQEADGAHFLDLNVDEYASDDGERREAMVWLCGIAQEASGLPLAIDSSSESVLRAGLGACDEDRARPMLNSVSLERMDAADLAAETGAEVVASAAGSETMPETAEDRLNNFENLVRALHDRGIGDERIHLDPLVMPVATDAGHGPAVLEAIRGARKRFGTEIHITGGFSNVSFGLPKRRLVNTVFARLCVEAGADGGIVDPAHINSGALDALDPEGTPFRLARDLLTGQDDFGMQFITAAREGEI</sequence>
<dbReference type="InterPro" id="IPR050554">
    <property type="entry name" value="Met_Synthase/Corrinoid"/>
</dbReference>
<dbReference type="PROSITE" id="PS50972">
    <property type="entry name" value="PTERIN_BINDING"/>
    <property type="match status" value="1"/>
</dbReference>
<evidence type="ECO:0000256" key="2">
    <source>
        <dbReference type="ARBA" id="ARBA00022603"/>
    </source>
</evidence>
<evidence type="ECO:0000256" key="3">
    <source>
        <dbReference type="ARBA" id="ARBA00022628"/>
    </source>
</evidence>
<organism evidence="8 9">
    <name type="scientific">Kiritimatiella glycovorans</name>
    <dbReference type="NCBI Taxonomy" id="1307763"/>
    <lineage>
        <taxon>Bacteria</taxon>
        <taxon>Pseudomonadati</taxon>
        <taxon>Kiritimatiellota</taxon>
        <taxon>Kiritimatiellia</taxon>
        <taxon>Kiritimatiellales</taxon>
        <taxon>Kiritimatiellaceae</taxon>
        <taxon>Kiritimatiella</taxon>
    </lineage>
</organism>
<keyword evidence="9" id="KW-1185">Reference proteome</keyword>
<dbReference type="InterPro" id="IPR011005">
    <property type="entry name" value="Dihydropteroate_synth-like_sf"/>
</dbReference>
<evidence type="ECO:0000259" key="7">
    <source>
        <dbReference type="PROSITE" id="PS50972"/>
    </source>
</evidence>
<reference evidence="9" key="1">
    <citation type="submission" date="2015-02" db="EMBL/GenBank/DDBJ databases">
        <title>Description and complete genome sequence of the first cultured representative of the subdivision 5 of the Verrucomicrobia phylum.</title>
        <authorList>
            <person name="Spring S."/>
            <person name="Bunk B."/>
            <person name="Sproer C."/>
            <person name="Klenk H.-P."/>
        </authorList>
    </citation>
    <scope>NUCLEOTIDE SEQUENCE [LARGE SCALE GENOMIC DNA]</scope>
    <source>
        <strain evidence="9">L21-Fru-AB</strain>
    </source>
</reference>
<dbReference type="GO" id="GO:0032259">
    <property type="term" value="P:methylation"/>
    <property type="evidence" value="ECO:0007669"/>
    <property type="project" value="UniProtKB-KW"/>
</dbReference>
<dbReference type="GO" id="GO:0046872">
    <property type="term" value="F:metal ion binding"/>
    <property type="evidence" value="ECO:0007669"/>
    <property type="project" value="UniProtKB-KW"/>
</dbReference>
<proteinExistence type="inferred from homology"/>
<dbReference type="GO" id="GO:0046653">
    <property type="term" value="P:tetrahydrofolate metabolic process"/>
    <property type="evidence" value="ECO:0007669"/>
    <property type="project" value="TreeGrafter"/>
</dbReference>
<dbReference type="OrthoDB" id="358252at2"/>
<dbReference type="GO" id="GO:0031419">
    <property type="term" value="F:cobalamin binding"/>
    <property type="evidence" value="ECO:0007669"/>
    <property type="project" value="UniProtKB-KW"/>
</dbReference>
<gene>
    <name evidence="8" type="primary">acsE_1</name>
    <name evidence="8" type="ORF">L21SP4_02015</name>
</gene>
<keyword evidence="2 8" id="KW-0489">Methyltransferase</keyword>
<dbReference type="GO" id="GO:0008705">
    <property type="term" value="F:methionine synthase activity"/>
    <property type="evidence" value="ECO:0007669"/>
    <property type="project" value="TreeGrafter"/>
</dbReference>
<evidence type="ECO:0000313" key="8">
    <source>
        <dbReference type="EMBL" id="AKJ65249.1"/>
    </source>
</evidence>
<keyword evidence="6" id="KW-0170">Cobalt</keyword>
<evidence type="ECO:0000256" key="6">
    <source>
        <dbReference type="ARBA" id="ARBA00023285"/>
    </source>
</evidence>
<keyword evidence="3" id="KW-0846">Cobalamin</keyword>
<evidence type="ECO:0000256" key="5">
    <source>
        <dbReference type="ARBA" id="ARBA00022723"/>
    </source>
</evidence>
<accession>A0A0G3EM58</accession>